<proteinExistence type="predicted"/>
<dbReference type="OrthoDB" id="6044108at2759"/>
<dbReference type="AlphaFoldDB" id="A0A6J8B0W2"/>
<organism evidence="2 3">
    <name type="scientific">Mytilus coruscus</name>
    <name type="common">Sea mussel</name>
    <dbReference type="NCBI Taxonomy" id="42192"/>
    <lineage>
        <taxon>Eukaryota</taxon>
        <taxon>Metazoa</taxon>
        <taxon>Spiralia</taxon>
        <taxon>Lophotrochozoa</taxon>
        <taxon>Mollusca</taxon>
        <taxon>Bivalvia</taxon>
        <taxon>Autobranchia</taxon>
        <taxon>Pteriomorphia</taxon>
        <taxon>Mytilida</taxon>
        <taxon>Mytiloidea</taxon>
        <taxon>Mytilidae</taxon>
        <taxon>Mytilinae</taxon>
        <taxon>Mytilus</taxon>
    </lineage>
</organism>
<evidence type="ECO:0000313" key="2">
    <source>
        <dbReference type="EMBL" id="CAC5377172.1"/>
    </source>
</evidence>
<sequence length="184" mass="21459">MISHRICIWYEFIWFIIAVCPAGTYDYECERNCHPNYYGLQCKEKCNCLKGYMCNSVHGCIRNKTFISTNHTEYRILNSENITVVPHIESRSVFTQVVPVFAMCATLIGWLMMCVQNMKTNLCPKKLNKRCAWHNHHQNKKEKLSTSGSIRQNITKKVAFNTQQHITRTGNNPYCEPWEVTSIV</sequence>
<feature type="transmembrane region" description="Helical" evidence="1">
    <location>
        <begin position="93"/>
        <end position="115"/>
    </location>
</feature>
<keyword evidence="1" id="KW-0812">Transmembrane</keyword>
<evidence type="ECO:0000313" key="3">
    <source>
        <dbReference type="Proteomes" id="UP000507470"/>
    </source>
</evidence>
<keyword evidence="3" id="KW-1185">Reference proteome</keyword>
<accession>A0A6J8B0W2</accession>
<name>A0A6J8B0W2_MYTCO</name>
<dbReference type="EMBL" id="CACVKT020002270">
    <property type="protein sequence ID" value="CAC5377172.1"/>
    <property type="molecule type" value="Genomic_DNA"/>
</dbReference>
<dbReference type="Gene3D" id="2.170.300.10">
    <property type="entry name" value="Tie2 ligand-binding domain superfamily"/>
    <property type="match status" value="1"/>
</dbReference>
<keyword evidence="1" id="KW-0472">Membrane</keyword>
<gene>
    <name evidence="2" type="ORF">MCOR_13537</name>
</gene>
<reference evidence="2 3" key="1">
    <citation type="submission" date="2020-06" db="EMBL/GenBank/DDBJ databases">
        <authorList>
            <person name="Li R."/>
            <person name="Bekaert M."/>
        </authorList>
    </citation>
    <scope>NUCLEOTIDE SEQUENCE [LARGE SCALE GENOMIC DNA]</scope>
    <source>
        <strain evidence="3">wild</strain>
    </source>
</reference>
<protein>
    <recommendedName>
        <fullName evidence="4">MEGF10_11</fullName>
    </recommendedName>
</protein>
<evidence type="ECO:0008006" key="4">
    <source>
        <dbReference type="Google" id="ProtNLM"/>
    </source>
</evidence>
<feature type="transmembrane region" description="Helical" evidence="1">
    <location>
        <begin position="7"/>
        <end position="25"/>
    </location>
</feature>
<keyword evidence="1" id="KW-1133">Transmembrane helix</keyword>
<evidence type="ECO:0000256" key="1">
    <source>
        <dbReference type="SAM" id="Phobius"/>
    </source>
</evidence>
<dbReference type="Proteomes" id="UP000507470">
    <property type="component" value="Unassembled WGS sequence"/>
</dbReference>